<gene>
    <name evidence="1" type="ORF">B842_02125</name>
</gene>
<organism evidence="1 2">
    <name type="scientific">Corynebacterium humireducens NBRC 106098 = DSM 45392</name>
    <dbReference type="NCBI Taxonomy" id="1223515"/>
    <lineage>
        <taxon>Bacteria</taxon>
        <taxon>Bacillati</taxon>
        <taxon>Actinomycetota</taxon>
        <taxon>Actinomycetes</taxon>
        <taxon>Mycobacteriales</taxon>
        <taxon>Corynebacteriaceae</taxon>
        <taxon>Corynebacterium</taxon>
    </lineage>
</organism>
<dbReference type="RefSeq" id="WP_052437682.1">
    <property type="nucleotide sequence ID" value="NZ_BCSU01000004.1"/>
</dbReference>
<dbReference type="STRING" id="1223515.B842_02125"/>
<proteinExistence type="predicted"/>
<dbReference type="AlphaFoldDB" id="A0A0B5D7M7"/>
<dbReference type="EMBL" id="CP005286">
    <property type="protein sequence ID" value="AJE32278.1"/>
    <property type="molecule type" value="Genomic_DNA"/>
</dbReference>
<dbReference type="Proteomes" id="UP000031524">
    <property type="component" value="Chromosome"/>
</dbReference>
<sequence>MGDMRPRRAVLAESWVAASVNAPALTRDGLPVARAVKCLLDPLVIRPRLRPELAAPLLGPAEASALTELFDAHRTRLEHTSDWFLLLRAARRRARITDGNAQELYFPRAFELASLHGAPGADAADLCDGVIAAVHGEVSVGDLAPLLDALPADPFPGWDAPGPAPDLGTLAAELWDLLDSGETLEESHEVAVWGTALRHTPGQLDALFTALEWPGPVAGLRLSAADPLPAPPLRGESTHALDRSLEIRARAALRRAREQADSAADLLAAEVDRALAPLGLHDPFWRSTFAAGVLLAAGLEPLAGRRDFGPTLLRQVQSRLAKEAYVLHLRRLLAAGQAIDPRQEKVVAELHAFWLPYLNRLWARLHGLDVLGRSPADTDEVWDLLTGVARSVMYDHRQLIRDALESAA</sequence>
<dbReference type="OrthoDB" id="5056882at2"/>
<dbReference type="KEGG" id="chm:B842_02125"/>
<evidence type="ECO:0000313" key="1">
    <source>
        <dbReference type="EMBL" id="AJE32278.1"/>
    </source>
</evidence>
<accession>A0A0B5D7M7</accession>
<name>A0A0B5D7M7_9CORY</name>
<protein>
    <submittedName>
        <fullName evidence="1">Uncharacterized protein</fullName>
    </submittedName>
</protein>
<dbReference type="HOGENOM" id="CLU_610866_0_0_11"/>
<evidence type="ECO:0000313" key="2">
    <source>
        <dbReference type="Proteomes" id="UP000031524"/>
    </source>
</evidence>
<keyword evidence="2" id="KW-1185">Reference proteome</keyword>
<reference evidence="1 2" key="1">
    <citation type="submission" date="2013-04" db="EMBL/GenBank/DDBJ databases">
        <title>Complete genome sequence of Corynebacterium humireducens DSM 45392(T), isolated from a wastewater-fed microbial fuel cell.</title>
        <authorList>
            <person name="Ruckert C."/>
            <person name="Albersmeier A."/>
            <person name="Kalinowski J."/>
        </authorList>
    </citation>
    <scope>NUCLEOTIDE SEQUENCE [LARGE SCALE GENOMIC DNA]</scope>
    <source>
        <strain evidence="2">MFC-5</strain>
    </source>
</reference>